<dbReference type="AlphaFoldDB" id="A0AAV4VHH3"/>
<dbReference type="SUPFAM" id="SSF50156">
    <property type="entry name" value="PDZ domain-like"/>
    <property type="match status" value="1"/>
</dbReference>
<dbReference type="InterPro" id="IPR036034">
    <property type="entry name" value="PDZ_sf"/>
</dbReference>
<organism evidence="2 3">
    <name type="scientific">Caerostris darwini</name>
    <dbReference type="NCBI Taxonomy" id="1538125"/>
    <lineage>
        <taxon>Eukaryota</taxon>
        <taxon>Metazoa</taxon>
        <taxon>Ecdysozoa</taxon>
        <taxon>Arthropoda</taxon>
        <taxon>Chelicerata</taxon>
        <taxon>Arachnida</taxon>
        <taxon>Araneae</taxon>
        <taxon>Araneomorphae</taxon>
        <taxon>Entelegynae</taxon>
        <taxon>Araneoidea</taxon>
        <taxon>Araneidae</taxon>
        <taxon>Caerostris</taxon>
    </lineage>
</organism>
<proteinExistence type="predicted"/>
<dbReference type="InterPro" id="IPR001478">
    <property type="entry name" value="PDZ"/>
</dbReference>
<gene>
    <name evidence="2" type="primary">AVEN_23645_1</name>
    <name evidence="2" type="ORF">CDAR_588461</name>
</gene>
<feature type="domain" description="PDZ" evidence="1">
    <location>
        <begin position="42"/>
        <end position="94"/>
    </location>
</feature>
<comment type="caution">
    <text evidence="2">The sequence shown here is derived from an EMBL/GenBank/DDBJ whole genome shotgun (WGS) entry which is preliminary data.</text>
</comment>
<evidence type="ECO:0000313" key="3">
    <source>
        <dbReference type="Proteomes" id="UP001054837"/>
    </source>
</evidence>
<name>A0AAV4VHH3_9ARAC</name>
<dbReference type="Gene3D" id="2.30.42.10">
    <property type="match status" value="1"/>
</dbReference>
<dbReference type="EMBL" id="BPLQ01013065">
    <property type="protein sequence ID" value="GIY69612.1"/>
    <property type="molecule type" value="Genomic_DNA"/>
</dbReference>
<reference evidence="2 3" key="1">
    <citation type="submission" date="2021-06" db="EMBL/GenBank/DDBJ databases">
        <title>Caerostris darwini draft genome.</title>
        <authorList>
            <person name="Kono N."/>
            <person name="Arakawa K."/>
        </authorList>
    </citation>
    <scope>NUCLEOTIDE SEQUENCE [LARGE SCALE GENOMIC DNA]</scope>
</reference>
<evidence type="ECO:0000259" key="1">
    <source>
        <dbReference type="PROSITE" id="PS50106"/>
    </source>
</evidence>
<accession>A0AAV4VHH3</accession>
<protein>
    <submittedName>
        <fullName evidence="2">PDZ domain-containing protein</fullName>
    </submittedName>
</protein>
<dbReference type="SMART" id="SM00228">
    <property type="entry name" value="PDZ"/>
    <property type="match status" value="1"/>
</dbReference>
<keyword evidence="3" id="KW-1185">Reference proteome</keyword>
<dbReference type="Pfam" id="PF00595">
    <property type="entry name" value="PDZ"/>
    <property type="match status" value="1"/>
</dbReference>
<sequence>MHYLRRGLSVLTASNLCSYERKQKTRIKFYDCECEALITVVVNPGSKAYHQGLLEGDLLKMVNGFITDGLSQMDVQNIIKETGTHLTLEVERNPVVQNDVEKTYTARTTITFNGSPNYGR</sequence>
<evidence type="ECO:0000313" key="2">
    <source>
        <dbReference type="EMBL" id="GIY69612.1"/>
    </source>
</evidence>
<dbReference type="Proteomes" id="UP001054837">
    <property type="component" value="Unassembled WGS sequence"/>
</dbReference>
<dbReference type="PROSITE" id="PS50106">
    <property type="entry name" value="PDZ"/>
    <property type="match status" value="1"/>
</dbReference>